<dbReference type="Proteomes" id="UP001497535">
    <property type="component" value="Unassembled WGS sequence"/>
</dbReference>
<accession>A0ACB1ADH3</accession>
<comment type="caution">
    <text evidence="1">The sequence shown here is derived from an EMBL/GenBank/DDBJ whole genome shotgun (WGS) entry which is preliminary data.</text>
</comment>
<protein>
    <submittedName>
        <fullName evidence="1">Uncharacterized protein</fullName>
    </submittedName>
</protein>
<evidence type="ECO:0000313" key="1">
    <source>
        <dbReference type="EMBL" id="CAK5089218.1"/>
    </source>
</evidence>
<gene>
    <name evidence="1" type="ORF">MENTE1834_LOCUS36919</name>
</gene>
<dbReference type="EMBL" id="CAVMJV010000076">
    <property type="protein sequence ID" value="CAK5089218.1"/>
    <property type="molecule type" value="Genomic_DNA"/>
</dbReference>
<reference evidence="1" key="1">
    <citation type="submission" date="2023-11" db="EMBL/GenBank/DDBJ databases">
        <authorList>
            <person name="Poullet M."/>
        </authorList>
    </citation>
    <scope>NUCLEOTIDE SEQUENCE</scope>
    <source>
        <strain evidence="1">E1834</strain>
    </source>
</reference>
<keyword evidence="2" id="KW-1185">Reference proteome</keyword>
<evidence type="ECO:0000313" key="2">
    <source>
        <dbReference type="Proteomes" id="UP001497535"/>
    </source>
</evidence>
<proteinExistence type="predicted"/>
<organism evidence="1 2">
    <name type="scientific">Meloidogyne enterolobii</name>
    <name type="common">Root-knot nematode worm</name>
    <name type="synonym">Meloidogyne mayaguensis</name>
    <dbReference type="NCBI Taxonomy" id="390850"/>
    <lineage>
        <taxon>Eukaryota</taxon>
        <taxon>Metazoa</taxon>
        <taxon>Ecdysozoa</taxon>
        <taxon>Nematoda</taxon>
        <taxon>Chromadorea</taxon>
        <taxon>Rhabditida</taxon>
        <taxon>Tylenchina</taxon>
        <taxon>Tylenchomorpha</taxon>
        <taxon>Tylenchoidea</taxon>
        <taxon>Meloidogynidae</taxon>
        <taxon>Meloidogyninae</taxon>
        <taxon>Meloidogyne</taxon>
    </lineage>
</organism>
<sequence>MKRQFDDQDRMYGNNKRHRSDGYNEALAEGKYELRFLIPTKSAGAIIGKGGESIKALRAKYEAHVLVPDRSTPER</sequence>
<name>A0ACB1ADH3_MELEN</name>